<dbReference type="InterPro" id="IPR036291">
    <property type="entry name" value="NAD(P)-bd_dom_sf"/>
</dbReference>
<protein>
    <submittedName>
        <fullName evidence="4">NmrA/HSCARG family protein</fullName>
    </submittedName>
</protein>
<organism evidence="4 5">
    <name type="scientific">Pendulispora rubella</name>
    <dbReference type="NCBI Taxonomy" id="2741070"/>
    <lineage>
        <taxon>Bacteria</taxon>
        <taxon>Pseudomonadati</taxon>
        <taxon>Myxococcota</taxon>
        <taxon>Myxococcia</taxon>
        <taxon>Myxococcales</taxon>
        <taxon>Sorangiineae</taxon>
        <taxon>Pendulisporaceae</taxon>
        <taxon>Pendulispora</taxon>
    </lineage>
</organism>
<sequence length="302" mass="32227">MSENVISVLGGTGAQGGGVVDALLAAGSYKVRVATRNPSSDAANALRARGVEVVKADMLEPSSLKGLYEGAHGAFVVSNFWDPVQGEREEELAVRAVNIARSAGVKHLVWSTLPDVKTISGGRFEVKHFTLKARVDAVVRSAGFDRHTFVEAPFYFQNLLKPLAPQPLPDGGRGWAVPMDPAARVIHAGDITDLGRTVAAAFGAGDALANGSYLAVCGGTYSWDDFVATFRALGHDVRVVRVAPEVYDGFFPNAKEAREMFQYFEAYSYFGPEAAANIAAAKALVPSGFATFSDWARKNIND</sequence>
<accession>A0ABZ2KZJ4</accession>
<dbReference type="InterPro" id="IPR008030">
    <property type="entry name" value="NmrA-like"/>
</dbReference>
<proteinExistence type="inferred from homology"/>
<dbReference type="InterPro" id="IPR051164">
    <property type="entry name" value="NmrA-like_oxidored"/>
</dbReference>
<comment type="similarity">
    <text evidence="1">Belongs to the NmrA-type oxidoreductase family.</text>
</comment>
<dbReference type="Pfam" id="PF05368">
    <property type="entry name" value="NmrA"/>
    <property type="match status" value="1"/>
</dbReference>
<dbReference type="RefSeq" id="WP_394833552.1">
    <property type="nucleotide sequence ID" value="NZ_CP089929.1"/>
</dbReference>
<evidence type="ECO:0000313" key="5">
    <source>
        <dbReference type="Proteomes" id="UP001374803"/>
    </source>
</evidence>
<dbReference type="SUPFAM" id="SSF51735">
    <property type="entry name" value="NAD(P)-binding Rossmann-fold domains"/>
    <property type="match status" value="1"/>
</dbReference>
<evidence type="ECO:0000256" key="2">
    <source>
        <dbReference type="ARBA" id="ARBA00022857"/>
    </source>
</evidence>
<dbReference type="PANTHER" id="PTHR42748">
    <property type="entry name" value="NITROGEN METABOLITE REPRESSION PROTEIN NMRA FAMILY MEMBER"/>
    <property type="match status" value="1"/>
</dbReference>
<dbReference type="Gene3D" id="3.90.25.10">
    <property type="entry name" value="UDP-galactose 4-epimerase, domain 1"/>
    <property type="match status" value="1"/>
</dbReference>
<dbReference type="Gene3D" id="3.40.50.720">
    <property type="entry name" value="NAD(P)-binding Rossmann-like Domain"/>
    <property type="match status" value="1"/>
</dbReference>
<dbReference type="EMBL" id="CP089983">
    <property type="protein sequence ID" value="WXB03917.1"/>
    <property type="molecule type" value="Genomic_DNA"/>
</dbReference>
<evidence type="ECO:0000259" key="3">
    <source>
        <dbReference type="Pfam" id="PF05368"/>
    </source>
</evidence>
<dbReference type="Proteomes" id="UP001374803">
    <property type="component" value="Chromosome"/>
</dbReference>
<name>A0ABZ2KZJ4_9BACT</name>
<evidence type="ECO:0000256" key="1">
    <source>
        <dbReference type="ARBA" id="ARBA00006328"/>
    </source>
</evidence>
<gene>
    <name evidence="4" type="ORF">LVJ94_44300</name>
</gene>
<keyword evidence="5" id="KW-1185">Reference proteome</keyword>
<dbReference type="CDD" id="cd05251">
    <property type="entry name" value="NmrA_like_SDR_a"/>
    <property type="match status" value="1"/>
</dbReference>
<evidence type="ECO:0000313" key="4">
    <source>
        <dbReference type="EMBL" id="WXB03917.1"/>
    </source>
</evidence>
<feature type="domain" description="NmrA-like" evidence="3">
    <location>
        <begin position="4"/>
        <end position="295"/>
    </location>
</feature>
<dbReference type="PANTHER" id="PTHR42748:SF28">
    <property type="entry name" value="NMRA-LIKE DOMAIN-CONTAINING PROTEIN"/>
    <property type="match status" value="1"/>
</dbReference>
<reference evidence="4" key="1">
    <citation type="submission" date="2021-12" db="EMBL/GenBank/DDBJ databases">
        <title>Discovery of the Pendulisporaceae a myxobacterial family with distinct sporulation behavior and unique specialized metabolism.</title>
        <authorList>
            <person name="Garcia R."/>
            <person name="Popoff A."/>
            <person name="Bader C.D."/>
            <person name="Loehr J."/>
            <person name="Walesch S."/>
            <person name="Walt C."/>
            <person name="Boldt J."/>
            <person name="Bunk B."/>
            <person name="Haeckl F.J.F.P.J."/>
            <person name="Gunesch A.P."/>
            <person name="Birkelbach J."/>
            <person name="Nuebel U."/>
            <person name="Pietschmann T."/>
            <person name="Bach T."/>
            <person name="Mueller R."/>
        </authorList>
    </citation>
    <scope>NUCLEOTIDE SEQUENCE</scope>
    <source>
        <strain evidence="4">MSr11367</strain>
    </source>
</reference>
<keyword evidence="2" id="KW-0521">NADP</keyword>